<sequence>MKPVARSSFLRLRTVAALLFSLQLSLPVAAASLDDLLNAAKLGDAGEVAQLIARGMDTNSTDQSGNTLLILAAREEQPKVVAELIKQRGVKLDARNAAGDSALMLASLRGYTGIVEQLLAAGAAFEHEGWNPLLYAAFEGRLAIVEKLLAKGANPNALAPNRTTALMFAARNGHEDVVILLLKAGADLDWKNDQNETADTWAAKNRNTDIAELIQAERKSRAARGKQLRIEIN</sequence>
<dbReference type="Proteomes" id="UP000389128">
    <property type="component" value="Unassembled WGS sequence"/>
</dbReference>
<evidence type="ECO:0000313" key="5">
    <source>
        <dbReference type="EMBL" id="TYC54361.1"/>
    </source>
</evidence>
<dbReference type="SMART" id="SM00248">
    <property type="entry name" value="ANK"/>
    <property type="match status" value="5"/>
</dbReference>
<accession>A0A6C2CK63</accession>
<keyword evidence="2 3" id="KW-0040">ANK repeat</keyword>
<feature type="chain" id="PRO_5025683964" evidence="4">
    <location>
        <begin position="31"/>
        <end position="233"/>
    </location>
</feature>
<dbReference type="InterPro" id="IPR036770">
    <property type="entry name" value="Ankyrin_rpt-contain_sf"/>
</dbReference>
<dbReference type="AlphaFoldDB" id="A0A6C2CK63"/>
<keyword evidence="6" id="KW-1185">Reference proteome</keyword>
<reference evidence="5 6" key="1">
    <citation type="submission" date="2019-01" db="EMBL/GenBank/DDBJ databases">
        <title>Zoogloea oleivorans genome sequencing and assembly.</title>
        <authorList>
            <person name="Tancsics A."/>
            <person name="Farkas M."/>
            <person name="Kriszt B."/>
            <person name="Maroti G."/>
            <person name="Horvath B."/>
        </authorList>
    </citation>
    <scope>NUCLEOTIDE SEQUENCE [LARGE SCALE GENOMIC DNA]</scope>
    <source>
        <strain evidence="5 6">Buc</strain>
    </source>
</reference>
<dbReference type="EMBL" id="SDKK01000021">
    <property type="protein sequence ID" value="TYC54361.1"/>
    <property type="molecule type" value="Genomic_DNA"/>
</dbReference>
<dbReference type="OrthoDB" id="198309at2"/>
<dbReference type="Pfam" id="PF12796">
    <property type="entry name" value="Ank_2"/>
    <property type="match status" value="2"/>
</dbReference>
<evidence type="ECO:0000256" key="1">
    <source>
        <dbReference type="ARBA" id="ARBA00022737"/>
    </source>
</evidence>
<dbReference type="PANTHER" id="PTHR24198:SF165">
    <property type="entry name" value="ANKYRIN REPEAT-CONTAINING PROTEIN-RELATED"/>
    <property type="match status" value="1"/>
</dbReference>
<feature type="signal peptide" evidence="4">
    <location>
        <begin position="1"/>
        <end position="30"/>
    </location>
</feature>
<protein>
    <submittedName>
        <fullName evidence="5">Ankyrin repeat domain-containing protein</fullName>
    </submittedName>
</protein>
<evidence type="ECO:0000256" key="3">
    <source>
        <dbReference type="PROSITE-ProRule" id="PRU00023"/>
    </source>
</evidence>
<dbReference type="RefSeq" id="WP_148580709.1">
    <property type="nucleotide sequence ID" value="NZ_JAVEUW010000098.1"/>
</dbReference>
<evidence type="ECO:0000256" key="4">
    <source>
        <dbReference type="SAM" id="SignalP"/>
    </source>
</evidence>
<dbReference type="PROSITE" id="PS50088">
    <property type="entry name" value="ANK_REPEAT"/>
    <property type="match status" value="2"/>
</dbReference>
<dbReference type="InterPro" id="IPR002110">
    <property type="entry name" value="Ankyrin_rpt"/>
</dbReference>
<feature type="repeat" description="ANK" evidence="3">
    <location>
        <begin position="161"/>
        <end position="193"/>
    </location>
</feature>
<keyword evidence="1" id="KW-0677">Repeat</keyword>
<name>A0A6C2CK63_9RHOO</name>
<evidence type="ECO:0000256" key="2">
    <source>
        <dbReference type="ARBA" id="ARBA00023043"/>
    </source>
</evidence>
<comment type="caution">
    <text evidence="5">The sequence shown here is derived from an EMBL/GenBank/DDBJ whole genome shotgun (WGS) entry which is preliminary data.</text>
</comment>
<evidence type="ECO:0000313" key="6">
    <source>
        <dbReference type="Proteomes" id="UP000389128"/>
    </source>
</evidence>
<feature type="repeat" description="ANK" evidence="3">
    <location>
        <begin position="128"/>
        <end position="160"/>
    </location>
</feature>
<dbReference type="Gene3D" id="1.25.40.20">
    <property type="entry name" value="Ankyrin repeat-containing domain"/>
    <property type="match status" value="2"/>
</dbReference>
<dbReference type="SUPFAM" id="SSF48403">
    <property type="entry name" value="Ankyrin repeat"/>
    <property type="match status" value="1"/>
</dbReference>
<dbReference type="PROSITE" id="PS50297">
    <property type="entry name" value="ANK_REP_REGION"/>
    <property type="match status" value="2"/>
</dbReference>
<keyword evidence="4" id="KW-0732">Signal</keyword>
<organism evidence="5 6">
    <name type="scientific">Zoogloea oleivorans</name>
    <dbReference type="NCBI Taxonomy" id="1552750"/>
    <lineage>
        <taxon>Bacteria</taxon>
        <taxon>Pseudomonadati</taxon>
        <taxon>Pseudomonadota</taxon>
        <taxon>Betaproteobacteria</taxon>
        <taxon>Rhodocyclales</taxon>
        <taxon>Zoogloeaceae</taxon>
        <taxon>Zoogloea</taxon>
    </lineage>
</organism>
<dbReference type="PANTHER" id="PTHR24198">
    <property type="entry name" value="ANKYRIN REPEAT AND PROTEIN KINASE DOMAIN-CONTAINING PROTEIN"/>
    <property type="match status" value="1"/>
</dbReference>
<proteinExistence type="predicted"/>
<gene>
    <name evidence="5" type="ORF">ETQ85_19230</name>
</gene>